<gene>
    <name evidence="6" type="ORF">GSMUA_161170.1</name>
</gene>
<dbReference type="Pfam" id="PF00076">
    <property type="entry name" value="RRM_1"/>
    <property type="match status" value="2"/>
</dbReference>
<feature type="domain" description="RRM" evidence="5">
    <location>
        <begin position="166"/>
        <end position="239"/>
    </location>
</feature>
<organism evidence="7 8">
    <name type="scientific">Musa acuminata subsp. malaccensis</name>
    <name type="common">Wild banana</name>
    <name type="synonym">Musa malaccensis</name>
    <dbReference type="NCBI Taxonomy" id="214687"/>
    <lineage>
        <taxon>Eukaryota</taxon>
        <taxon>Viridiplantae</taxon>
        <taxon>Streptophyta</taxon>
        <taxon>Embryophyta</taxon>
        <taxon>Tracheophyta</taxon>
        <taxon>Spermatophyta</taxon>
        <taxon>Magnoliopsida</taxon>
        <taxon>Liliopsida</taxon>
        <taxon>Zingiberales</taxon>
        <taxon>Musaceae</taxon>
        <taxon>Musa</taxon>
    </lineage>
</organism>
<dbReference type="InterPro" id="IPR035979">
    <property type="entry name" value="RBD_domain_sf"/>
</dbReference>
<dbReference type="InterPro" id="IPR000504">
    <property type="entry name" value="RRM_dom"/>
</dbReference>
<evidence type="ECO:0000313" key="7">
    <source>
        <dbReference type="EnsemblPlants" id="Ma06_p15210.1"/>
    </source>
</evidence>
<evidence type="ECO:0000313" key="6">
    <source>
        <dbReference type="EMBL" id="CAG1846322.1"/>
    </source>
</evidence>
<dbReference type="Pfam" id="PF04059">
    <property type="entry name" value="RRM_2"/>
    <property type="match status" value="1"/>
</dbReference>
<keyword evidence="8" id="KW-1185">Reference proteome</keyword>
<dbReference type="InParanoid" id="A0A804JGG7"/>
<dbReference type="CDD" id="cd12524">
    <property type="entry name" value="RRM1_MEI2_like"/>
    <property type="match status" value="1"/>
</dbReference>
<reference evidence="7" key="2">
    <citation type="submission" date="2021-05" db="UniProtKB">
        <authorList>
            <consortium name="EnsemblPlants"/>
        </authorList>
    </citation>
    <scope>IDENTIFICATION</scope>
    <source>
        <strain evidence="7">subsp. malaccensis</strain>
    </source>
</reference>
<keyword evidence="1" id="KW-0677">Repeat</keyword>
<feature type="region of interest" description="Disordered" evidence="4">
    <location>
        <begin position="395"/>
        <end position="426"/>
    </location>
</feature>
<dbReference type="InterPro" id="IPR034454">
    <property type="entry name" value="MEI2-like_RRM3"/>
</dbReference>
<dbReference type="GO" id="GO:0045836">
    <property type="term" value="P:positive regulation of meiotic nuclear division"/>
    <property type="evidence" value="ECO:0000318"/>
    <property type="project" value="GO_Central"/>
</dbReference>
<evidence type="ECO:0000256" key="3">
    <source>
        <dbReference type="PROSITE-ProRule" id="PRU00176"/>
    </source>
</evidence>
<dbReference type="SUPFAM" id="SSF54928">
    <property type="entry name" value="RNA-binding domain, RBD"/>
    <property type="match status" value="2"/>
</dbReference>
<evidence type="ECO:0000256" key="2">
    <source>
        <dbReference type="ARBA" id="ARBA00022884"/>
    </source>
</evidence>
<feature type="compositionally biased region" description="Basic and acidic residues" evidence="4">
    <location>
        <begin position="60"/>
        <end position="72"/>
    </location>
</feature>
<feature type="compositionally biased region" description="Polar residues" evidence="4">
    <location>
        <begin position="1"/>
        <end position="14"/>
    </location>
</feature>
<feature type="region of interest" description="Disordered" evidence="4">
    <location>
        <begin position="438"/>
        <end position="463"/>
    </location>
</feature>
<sequence length="746" mass="82397">MERATKNSVRIQTSKKTDDVWVTPSASNPLDAKSDFSFFSSSSQALHHDKQHSHKGTQSTHDDRKGKDRMDDVDPQDVGIMLPDDEAALLSGALDCLDLSESPGQVLVALEDCDLFCDGGKMELDSDPKESITVGSYLGNVNHQYTLAGGVGTISVAHPHCEHPSRTLFVRNVDNNVEDSELRSLFEKFGEIRSLYTECKPKGFVMISYYDIRAAQSARRALQNMPLRRRNLDIHYSIPKDNPSNQETNQGILVVFNLRPSLSTEDIAQMFGAYGEIKEIWETPHKRHHKFIEFYDVRAAEAALRSLHNTEIAGMRLKIEPSSHGGTRRYSMQQLSRESEQDESVVPGDLSIANSSPGSWLQLGIPNDIPYCQQDTWRNDDITLESFAKSAANPTGLSGYRDKISSSSSSSPLQGGGSQRSHSFPYLGCAQGEMTSISGNLTSFGPPTPNTSGVRNQSGSRYPCGTSTSYMGNVQSSSWQPGATGGSFMADGHGRERSSRYSNQHGSFMGSPHHQHGYLIPVTQDTSFVMNMTPSGGSSLANMKNQGITVSGNVPSHGFGAAPFYNAPYSGRANNDQYQLDLDKITKGEDTRTTIMIKNIPNNYTSKMILAEIDATHKGTYDFFYLPIDFMKMCNVGYAFINMLSPAHILTFYKAFSGKKWEKFNSEKIISLAYARIQGRAALVAHFQDSNLMAEAKIWHPIFLDPEGAEAGDQKVLQELLPQAGHKESVWMRREKNTSSGGSFEE</sequence>
<dbReference type="SMART" id="SM00360">
    <property type="entry name" value="RRM"/>
    <property type="match status" value="2"/>
</dbReference>
<dbReference type="Proteomes" id="UP000012960">
    <property type="component" value="Unplaced"/>
</dbReference>
<dbReference type="PROSITE" id="PS50102">
    <property type="entry name" value="RRM"/>
    <property type="match status" value="2"/>
</dbReference>
<feature type="region of interest" description="Disordered" evidence="4">
    <location>
        <begin position="320"/>
        <end position="351"/>
    </location>
</feature>
<dbReference type="GO" id="GO:0003723">
    <property type="term" value="F:RNA binding"/>
    <property type="evidence" value="ECO:0000318"/>
    <property type="project" value="GO_Central"/>
</dbReference>
<dbReference type="AlphaFoldDB" id="A0A804JGG7"/>
<accession>A0A804JGG7</accession>
<keyword evidence="2 3" id="KW-0694">RNA-binding</keyword>
<dbReference type="Gramene" id="Ma06_t15210.1">
    <property type="protein sequence ID" value="Ma06_p15210.1"/>
    <property type="gene ID" value="Ma06_g15210"/>
</dbReference>
<dbReference type="CDD" id="cd12531">
    <property type="entry name" value="RRM3_MEI2_like"/>
    <property type="match status" value="1"/>
</dbReference>
<feature type="domain" description="RRM" evidence="5">
    <location>
        <begin position="251"/>
        <end position="324"/>
    </location>
</feature>
<proteinExistence type="predicted"/>
<dbReference type="Gene3D" id="3.30.70.330">
    <property type="match status" value="2"/>
</dbReference>
<dbReference type="InterPro" id="IPR034453">
    <property type="entry name" value="MEI2-like_RRM1"/>
</dbReference>
<evidence type="ECO:0000259" key="5">
    <source>
        <dbReference type="PROSITE" id="PS50102"/>
    </source>
</evidence>
<feature type="region of interest" description="Disordered" evidence="4">
    <location>
        <begin position="1"/>
        <end position="76"/>
    </location>
</feature>
<evidence type="ECO:0000313" key="8">
    <source>
        <dbReference type="Proteomes" id="UP000012960"/>
    </source>
</evidence>
<evidence type="ECO:0000256" key="1">
    <source>
        <dbReference type="ARBA" id="ARBA00022737"/>
    </source>
</evidence>
<evidence type="ECO:0000256" key="4">
    <source>
        <dbReference type="SAM" id="MobiDB-lite"/>
    </source>
</evidence>
<dbReference type="EnsemblPlants" id="Ma06_t15210.1">
    <property type="protein sequence ID" value="Ma06_p15210.1"/>
    <property type="gene ID" value="Ma06_g15210"/>
</dbReference>
<dbReference type="EMBL" id="HG996471">
    <property type="protein sequence ID" value="CAG1846322.1"/>
    <property type="molecule type" value="Genomic_DNA"/>
</dbReference>
<reference evidence="6" key="1">
    <citation type="submission" date="2021-03" db="EMBL/GenBank/DDBJ databases">
        <authorList>
            <consortium name="Genoscope - CEA"/>
            <person name="William W."/>
        </authorList>
    </citation>
    <scope>NUCLEOTIDE SEQUENCE</scope>
    <source>
        <strain evidence="6">Doubled-haploid Pahang</strain>
    </source>
</reference>
<dbReference type="InterPro" id="IPR007201">
    <property type="entry name" value="Mei2-like_Rrm_C"/>
</dbReference>
<dbReference type="FunFam" id="3.30.70.330:FF:000101">
    <property type="entry name" value="Protein MEI2-like 1"/>
    <property type="match status" value="1"/>
</dbReference>
<name>A0A804JGG7_MUSAM</name>
<protein>
    <submittedName>
        <fullName evidence="6">(wild Malaysian banana) hypothetical protein</fullName>
    </submittedName>
</protein>
<dbReference type="InterPro" id="IPR012677">
    <property type="entry name" value="Nucleotide-bd_a/b_plait_sf"/>
</dbReference>
<dbReference type="PANTHER" id="PTHR23189">
    <property type="entry name" value="RNA RECOGNITION MOTIF-CONTAINING"/>
    <property type="match status" value="1"/>
</dbReference>